<dbReference type="Pfam" id="PF13844">
    <property type="entry name" value="Glyco_transf_41"/>
    <property type="match status" value="2"/>
</dbReference>
<gene>
    <name evidence="9" type="ORF">ABS361_00935</name>
</gene>
<dbReference type="EMBL" id="CP158568">
    <property type="protein sequence ID" value="XBY44903.1"/>
    <property type="molecule type" value="Genomic_DNA"/>
</dbReference>
<dbReference type="EC" id="2.4.1.255" evidence="3"/>
<evidence type="ECO:0000256" key="3">
    <source>
        <dbReference type="ARBA" id="ARBA00011970"/>
    </source>
</evidence>
<dbReference type="Gene3D" id="1.25.40.10">
    <property type="entry name" value="Tetratricopeptide repeat domain"/>
    <property type="match status" value="1"/>
</dbReference>
<evidence type="ECO:0000256" key="6">
    <source>
        <dbReference type="ARBA" id="ARBA00022737"/>
    </source>
</evidence>
<dbReference type="GO" id="GO:0097363">
    <property type="term" value="F:protein O-acetylglucosaminyltransferase activity"/>
    <property type="evidence" value="ECO:0007669"/>
    <property type="project" value="UniProtKB-EC"/>
</dbReference>
<dbReference type="InterPro" id="IPR019734">
    <property type="entry name" value="TPR_rpt"/>
</dbReference>
<evidence type="ECO:0000256" key="7">
    <source>
        <dbReference type="ARBA" id="ARBA00022803"/>
    </source>
</evidence>
<evidence type="ECO:0000259" key="8">
    <source>
        <dbReference type="Pfam" id="PF13844"/>
    </source>
</evidence>
<keyword evidence="6" id="KW-0677">Repeat</keyword>
<dbReference type="Gene3D" id="3.40.50.2000">
    <property type="entry name" value="Glycogen Phosphorylase B"/>
    <property type="match status" value="1"/>
</dbReference>
<feature type="domain" description="O-GlcNAc transferase C-terminal" evidence="8">
    <location>
        <begin position="408"/>
        <end position="588"/>
    </location>
</feature>
<dbReference type="SUPFAM" id="SSF48452">
    <property type="entry name" value="TPR-like"/>
    <property type="match status" value="1"/>
</dbReference>
<dbReference type="InterPro" id="IPR029489">
    <property type="entry name" value="OGT/SEC/SPY_C"/>
</dbReference>
<dbReference type="SMART" id="SM00028">
    <property type="entry name" value="TPR"/>
    <property type="match status" value="3"/>
</dbReference>
<name>A0AAU7XBV0_9HYPH</name>
<dbReference type="PANTHER" id="PTHR44998">
    <property type="match status" value="1"/>
</dbReference>
<dbReference type="Gene3D" id="3.40.50.11380">
    <property type="match status" value="1"/>
</dbReference>
<organism evidence="9">
    <name type="scientific">Methyloraptor flagellatus</name>
    <dbReference type="NCBI Taxonomy" id="3162530"/>
    <lineage>
        <taxon>Bacteria</taxon>
        <taxon>Pseudomonadati</taxon>
        <taxon>Pseudomonadota</taxon>
        <taxon>Alphaproteobacteria</taxon>
        <taxon>Hyphomicrobiales</taxon>
        <taxon>Ancalomicrobiaceae</taxon>
        <taxon>Methyloraptor</taxon>
    </lineage>
</organism>
<dbReference type="Pfam" id="PF13181">
    <property type="entry name" value="TPR_8"/>
    <property type="match status" value="1"/>
</dbReference>
<feature type="domain" description="O-GlcNAc transferase C-terminal" evidence="8">
    <location>
        <begin position="238"/>
        <end position="388"/>
    </location>
</feature>
<comment type="similarity">
    <text evidence="2">Belongs to the glycosyltransferase 41 family. O-GlcNAc transferase subfamily.</text>
</comment>
<evidence type="ECO:0000256" key="2">
    <source>
        <dbReference type="ARBA" id="ARBA00005386"/>
    </source>
</evidence>
<keyword evidence="5 9" id="KW-0808">Transferase</keyword>
<proteinExistence type="inferred from homology"/>
<evidence type="ECO:0000256" key="4">
    <source>
        <dbReference type="ARBA" id="ARBA00022676"/>
    </source>
</evidence>
<keyword evidence="7" id="KW-0802">TPR repeat</keyword>
<dbReference type="RefSeq" id="WP_407049995.1">
    <property type="nucleotide sequence ID" value="NZ_CP158568.1"/>
</dbReference>
<accession>A0AAU7XBV0</accession>
<protein>
    <recommendedName>
        <fullName evidence="3">protein O-GlcNAc transferase</fullName>
        <ecNumber evidence="3">2.4.1.255</ecNumber>
    </recommendedName>
</protein>
<dbReference type="SUPFAM" id="SSF53756">
    <property type="entry name" value="UDP-Glycosyltransferase/glycogen phosphorylase"/>
    <property type="match status" value="1"/>
</dbReference>
<dbReference type="InterPro" id="IPR011990">
    <property type="entry name" value="TPR-like_helical_dom_sf"/>
</dbReference>
<evidence type="ECO:0000313" key="9">
    <source>
        <dbReference type="EMBL" id="XBY44903.1"/>
    </source>
</evidence>
<reference evidence="9" key="1">
    <citation type="submission" date="2024-06" db="EMBL/GenBank/DDBJ databases">
        <title>Methylostella associata gen. nov., sp. nov., a novel Ancalomicrobiaceae-affiliated facultatively methylotrophic bacteria that feed on methanotrophs of the genus Methylococcus.</title>
        <authorList>
            <person name="Saltykova V."/>
            <person name="Danilova O.V."/>
            <person name="Oshkin I.Y."/>
            <person name="Belova S.E."/>
            <person name="Pimenov N.V."/>
            <person name="Dedysh S.N."/>
        </authorList>
    </citation>
    <scope>NUCLEOTIDE SEQUENCE</scope>
    <source>
        <strain evidence="9">S20</strain>
    </source>
</reference>
<evidence type="ECO:0000256" key="1">
    <source>
        <dbReference type="ARBA" id="ARBA00004922"/>
    </source>
</evidence>
<evidence type="ECO:0000256" key="5">
    <source>
        <dbReference type="ARBA" id="ARBA00022679"/>
    </source>
</evidence>
<dbReference type="PANTHER" id="PTHR44998:SF1">
    <property type="entry name" value="UDP-N-ACETYLGLUCOSAMINE--PEPTIDE N-ACETYLGLUCOSAMINYLTRANSFERASE 110 KDA SUBUNIT"/>
    <property type="match status" value="1"/>
</dbReference>
<dbReference type="AlphaFoldDB" id="A0AAU7XBV0"/>
<dbReference type="KEGG" id="mflg:ABS361_00935"/>
<sequence>MNNEVLGRALSQAVERTLSVTDLIRVADQLKLGGQVGAVDAIYSVWIQHNGDNSLLYAVLFNYAVILSDAGKLTVAKECLERAIQLNAEFMPLYINLGRVLERLGGIGDAVACWSKAVEKLAAVNGAAVHHKTTALNQMARTLEAVTKDELAEEMLRQSLDLVPGQKEVAQHFLAARQRQCKWPVIEPTDRVSTRQLLAGLSPLSVAAHTDDPLFQLGLAHAYNKSDVGRPRGVMFDWPAAVAHDGPLKVGYLSSDLREHAVGHLVSEIFALHDRAKVEVFAYYSGPPGSGPMHDHFKATCDHWHDITQVDDETAARRMAEDGIQILIDLNGYTREGRTKLIAHRPAPVIVNWLGYPGTTASPYHHYVIADDFIIPPDHELYYSEQVLRLPCYQPNNRHRIVADKAFTRAELGLPETGVVFCCFNGTHKITRFTFDRWLKIIEGVPGSVLWLLTGSEATNARLKDYAAAKGIDPERVVFAGKMKNAEHLARYRQADLFLDTTPYGAHTTCSDALWVGVPVLTYAGRSFASRVCGSLVASAGLPELITTDAEAFVATAIALGRDPDRLAGLRAKLAAGRDSCVLFDTPLLVRELERLYGDMWRAFREDRLPVPDLANLDEYFDVGLELEHEAIEMQTRADYLDLWRQALDLRDRFRPLAPDSRLMTRDRQAASAAAGAVPRLQRKKA</sequence>
<keyword evidence="4" id="KW-0328">Glycosyltransferase</keyword>
<comment type="pathway">
    <text evidence="1">Protein modification; protein glycosylation.</text>
</comment>